<keyword evidence="1" id="KW-1133">Transmembrane helix</keyword>
<feature type="transmembrane region" description="Helical" evidence="1">
    <location>
        <begin position="116"/>
        <end position="137"/>
    </location>
</feature>
<evidence type="ECO:0000313" key="2">
    <source>
        <dbReference type="EMBL" id="SDK57410.1"/>
    </source>
</evidence>
<accession>A0A1G9D0G1</accession>
<feature type="transmembrane region" description="Helical" evidence="1">
    <location>
        <begin position="83"/>
        <end position="104"/>
    </location>
</feature>
<keyword evidence="1" id="KW-0812">Transmembrane</keyword>
<keyword evidence="1" id="KW-0472">Membrane</keyword>
<gene>
    <name evidence="2" type="ORF">SAMN05216216_1054</name>
</gene>
<dbReference type="EMBL" id="FNFY01000005">
    <property type="protein sequence ID" value="SDK57410.1"/>
    <property type="molecule type" value="Genomic_DNA"/>
</dbReference>
<feature type="transmembrane region" description="Helical" evidence="1">
    <location>
        <begin position="146"/>
        <end position="166"/>
    </location>
</feature>
<feature type="transmembrane region" description="Helical" evidence="1">
    <location>
        <begin position="172"/>
        <end position="191"/>
    </location>
</feature>
<dbReference type="OrthoDB" id="2417456at2"/>
<organism evidence="2 3">
    <name type="scientific">Lacicoccus qingdaonensis</name>
    <dbReference type="NCBI Taxonomy" id="576118"/>
    <lineage>
        <taxon>Bacteria</taxon>
        <taxon>Bacillati</taxon>
        <taxon>Bacillota</taxon>
        <taxon>Bacilli</taxon>
        <taxon>Bacillales</taxon>
        <taxon>Salinicoccaceae</taxon>
        <taxon>Lacicoccus</taxon>
    </lineage>
</organism>
<protein>
    <submittedName>
        <fullName evidence="2">Uncharacterized protein</fullName>
    </submittedName>
</protein>
<reference evidence="3" key="1">
    <citation type="submission" date="2016-10" db="EMBL/GenBank/DDBJ databases">
        <authorList>
            <person name="Varghese N."/>
            <person name="Submissions S."/>
        </authorList>
    </citation>
    <scope>NUCLEOTIDE SEQUENCE [LARGE SCALE GENOMIC DNA]</scope>
    <source>
        <strain evidence="3">CGMCC 1.8895</strain>
    </source>
</reference>
<proteinExistence type="predicted"/>
<sequence>MTELQSENNGNLKSKKEFWITVSLFHIYFIFFYMLVLIIFSRFTVSWLLLTVPFLIIAMVPLAKKGITAQKEKPAKNDMLPTVGFLILFAAAKLIIIFSLHDYFEPFYMIDLESSAINLVVVGIFTVVLALAIFFLFTSDSWINRFIFIILGVYSLARILSPFGVMSEITDWVLQYLTLIALPIILLAIFIKAKSSRDSG</sequence>
<evidence type="ECO:0000313" key="3">
    <source>
        <dbReference type="Proteomes" id="UP000199008"/>
    </source>
</evidence>
<name>A0A1G9D0G1_9BACL</name>
<dbReference type="Proteomes" id="UP000199008">
    <property type="component" value="Unassembled WGS sequence"/>
</dbReference>
<feature type="transmembrane region" description="Helical" evidence="1">
    <location>
        <begin position="18"/>
        <end position="39"/>
    </location>
</feature>
<dbReference type="RefSeq" id="WP_092985045.1">
    <property type="nucleotide sequence ID" value="NZ_FNFY01000005.1"/>
</dbReference>
<evidence type="ECO:0000256" key="1">
    <source>
        <dbReference type="SAM" id="Phobius"/>
    </source>
</evidence>
<dbReference type="AlphaFoldDB" id="A0A1G9D0G1"/>
<feature type="transmembrane region" description="Helical" evidence="1">
    <location>
        <begin position="45"/>
        <end position="63"/>
    </location>
</feature>
<keyword evidence="3" id="KW-1185">Reference proteome</keyword>